<evidence type="ECO:0000313" key="4">
    <source>
        <dbReference type="Proteomes" id="UP000190675"/>
    </source>
</evidence>
<dbReference type="OrthoDB" id="1496333at2"/>
<evidence type="ECO:0000259" key="2">
    <source>
        <dbReference type="SMART" id="SM00943"/>
    </source>
</evidence>
<dbReference type="PANTHER" id="PTHR35372">
    <property type="entry name" value="ATP BINDING PROTEIN-RELATED"/>
    <property type="match status" value="1"/>
</dbReference>
<dbReference type="GO" id="GO:0016787">
    <property type="term" value="F:hydrolase activity"/>
    <property type="evidence" value="ECO:0007669"/>
    <property type="project" value="UniProtKB-KW"/>
</dbReference>
<dbReference type="Gene3D" id="3.40.50.300">
    <property type="entry name" value="P-loop containing nucleotide triphosphate hydrolases"/>
    <property type="match status" value="1"/>
</dbReference>
<evidence type="ECO:0000313" key="3">
    <source>
        <dbReference type="EMBL" id="SHG72764.1"/>
    </source>
</evidence>
<name>A0A1M5M633_9BRAD</name>
<dbReference type="AlphaFoldDB" id="A0A1M5M633"/>
<dbReference type="InterPro" id="IPR027417">
    <property type="entry name" value="P-loop_NTPase"/>
</dbReference>
<feature type="domain" description="DNA primase/polymerase bifunctional N-terminal" evidence="2">
    <location>
        <begin position="23"/>
        <end position="203"/>
    </location>
</feature>
<dbReference type="Pfam" id="PF09250">
    <property type="entry name" value="Prim-Pol"/>
    <property type="match status" value="1"/>
</dbReference>
<evidence type="ECO:0000256" key="1">
    <source>
        <dbReference type="ARBA" id="ARBA00022801"/>
    </source>
</evidence>
<keyword evidence="1" id="KW-0378">Hydrolase</keyword>
<dbReference type="InterPro" id="IPR051620">
    <property type="entry name" value="ORF904-like_C"/>
</dbReference>
<dbReference type="Proteomes" id="UP000190675">
    <property type="component" value="Chromosome I"/>
</dbReference>
<dbReference type="SUPFAM" id="SSF56747">
    <property type="entry name" value="Prim-pol domain"/>
    <property type="match status" value="1"/>
</dbReference>
<dbReference type="PANTHER" id="PTHR35372:SF2">
    <property type="entry name" value="SF3 HELICASE DOMAIN-CONTAINING PROTEIN"/>
    <property type="match status" value="1"/>
</dbReference>
<gene>
    <name evidence="3" type="ORF">SAMN05444169_3845</name>
</gene>
<sequence length="759" mass="83003">MTTNVVCLPDNTKARRLTNREIADVLASAGVYVFQTIAKTPITPRFNRADDALTVAEVEEAVEEFETKHKYKPVQVGATRDPKKIKKMYMRNIDAMWSISCGPSRIVVIDADRKDGGPEKIAAHFEKHGLPEGCVVVPTQSGGRHYYFSDPDGKFTNSAGLLKTDYGCDVRGRGGQCVAPGSIREDGKSYGTRKDLLALRDAIRDGTLPQLPDHIVELIGSAGAASKSVTETELLPIIQELQETDWPDHADLFDPDLGTYDLEALRASNPAFAEAYDNPDSDVSTGRWALAQAVLKKIRMPVTHLAVLYEGWGHAGNQTDDGKGSGNYNLRDIAREWYKNQGVYQSDGAAMGAVVDPDEESEPEPRGLLSFAADIARFTDPEHIIENLCAPGQLGMIHGASNVGKTFAVIHCGETVVAGDKYFIRNVEQSGVLYCFGEGREGFRNRLAAYRRHHSGLDNKGMIVRDGIPNLGTKLARAIKELSKAIDESNEMYAEHGMKPVKLVFLDTFAKAIAGAQENDTSVVQPILNALRKLARDKGVCIILIHHSGKDTMLGARGSSAIIADMDFNLEIVDHNEAKKRKIKGVNPGQLAIISPKMRDANKSGIHVFKLEEVELGHNKWHNPVTSMVVTPILPSDGAAMGAVTDDEEPAATADALTADQNRQDEAKRQALLVKVREAMSGVSKIVGAELQAPLAEIERKLKVLDDLKKDSGTNYARELKQLLFRGEPAELLDNGWLRFQPGTGRKPSCLIFTPKRNT</sequence>
<dbReference type="CDD" id="cd04859">
    <property type="entry name" value="Prim_Pol"/>
    <property type="match status" value="1"/>
</dbReference>
<protein>
    <submittedName>
        <fullName evidence="3">Bifunctional DNA primase/polymerase, N-terminal</fullName>
    </submittedName>
</protein>
<reference evidence="3 4" key="1">
    <citation type="submission" date="2016-11" db="EMBL/GenBank/DDBJ databases">
        <authorList>
            <person name="Jaros S."/>
            <person name="Januszkiewicz K."/>
            <person name="Wedrychowicz H."/>
        </authorList>
    </citation>
    <scope>NUCLEOTIDE SEQUENCE [LARGE SCALE GENOMIC DNA]</scope>
    <source>
        <strain evidence="3 4">GAS242</strain>
    </source>
</reference>
<organism evidence="3 4">
    <name type="scientific">Bradyrhizobium erythrophlei</name>
    <dbReference type="NCBI Taxonomy" id="1437360"/>
    <lineage>
        <taxon>Bacteria</taxon>
        <taxon>Pseudomonadati</taxon>
        <taxon>Pseudomonadota</taxon>
        <taxon>Alphaproteobacteria</taxon>
        <taxon>Hyphomicrobiales</taxon>
        <taxon>Nitrobacteraceae</taxon>
        <taxon>Bradyrhizobium</taxon>
    </lineage>
</organism>
<dbReference type="RefSeq" id="WP_079567319.1">
    <property type="nucleotide sequence ID" value="NZ_LT670818.1"/>
</dbReference>
<dbReference type="Pfam" id="PF13481">
    <property type="entry name" value="AAA_25"/>
    <property type="match status" value="1"/>
</dbReference>
<dbReference type="SUPFAM" id="SSF52540">
    <property type="entry name" value="P-loop containing nucleoside triphosphate hydrolases"/>
    <property type="match status" value="1"/>
</dbReference>
<proteinExistence type="predicted"/>
<dbReference type="InterPro" id="IPR015330">
    <property type="entry name" value="DNA_primase/pol_bifunc_N"/>
</dbReference>
<dbReference type="EMBL" id="LT670818">
    <property type="protein sequence ID" value="SHG72764.1"/>
    <property type="molecule type" value="Genomic_DNA"/>
</dbReference>
<accession>A0A1M5M633</accession>
<dbReference type="SMART" id="SM00943">
    <property type="entry name" value="Prim-Pol"/>
    <property type="match status" value="1"/>
</dbReference>